<gene>
    <name evidence="5" type="ORF">ACFOD4_19965</name>
</gene>
<dbReference type="SUPFAM" id="SSF56176">
    <property type="entry name" value="FAD-binding/transporter-associated domain-like"/>
    <property type="match status" value="1"/>
</dbReference>
<evidence type="ECO:0000313" key="6">
    <source>
        <dbReference type="Proteomes" id="UP001595593"/>
    </source>
</evidence>
<dbReference type="InterPro" id="IPR016164">
    <property type="entry name" value="FAD-linked_Oxase-like_C"/>
</dbReference>
<protein>
    <submittedName>
        <fullName evidence="5">FAD-binding oxidoreductase</fullName>
    </submittedName>
</protein>
<dbReference type="InterPro" id="IPR004113">
    <property type="entry name" value="FAD-bd_oxidored_4_C"/>
</dbReference>
<proteinExistence type="inferred from homology"/>
<dbReference type="InterPro" id="IPR016166">
    <property type="entry name" value="FAD-bd_PCMH"/>
</dbReference>
<dbReference type="Proteomes" id="UP001595593">
    <property type="component" value="Unassembled WGS sequence"/>
</dbReference>
<dbReference type="PANTHER" id="PTHR43716">
    <property type="entry name" value="D-2-HYDROXYGLUTARATE DEHYDROGENASE, MITOCHONDRIAL"/>
    <property type="match status" value="1"/>
</dbReference>
<dbReference type="EMBL" id="JBHRTN010000026">
    <property type="protein sequence ID" value="MFC3127345.1"/>
    <property type="molecule type" value="Genomic_DNA"/>
</dbReference>
<name>A0ABV7G7Y0_9PROT</name>
<accession>A0ABV7G7Y0</accession>
<dbReference type="Gene3D" id="3.30.465.10">
    <property type="match status" value="1"/>
</dbReference>
<dbReference type="RefSeq" id="WP_379599323.1">
    <property type="nucleotide sequence ID" value="NZ_JBHRTN010000026.1"/>
</dbReference>
<evidence type="ECO:0000313" key="5">
    <source>
        <dbReference type="EMBL" id="MFC3127345.1"/>
    </source>
</evidence>
<feature type="domain" description="FAD-binding PCMH-type" evidence="4">
    <location>
        <begin position="59"/>
        <end position="240"/>
    </location>
</feature>
<evidence type="ECO:0000256" key="2">
    <source>
        <dbReference type="ARBA" id="ARBA00022630"/>
    </source>
</evidence>
<dbReference type="InterPro" id="IPR051264">
    <property type="entry name" value="FAD-oxidored/transferase_4"/>
</dbReference>
<evidence type="ECO:0000256" key="3">
    <source>
        <dbReference type="ARBA" id="ARBA00022827"/>
    </source>
</evidence>
<comment type="similarity">
    <text evidence="1">Belongs to the FAD-binding oxidoreductase/transferase type 4 family.</text>
</comment>
<keyword evidence="3" id="KW-0274">FAD</keyword>
<dbReference type="PANTHER" id="PTHR43716:SF2">
    <property type="entry name" value="BLL6224 PROTEIN"/>
    <property type="match status" value="1"/>
</dbReference>
<keyword evidence="2" id="KW-0285">Flavoprotein</keyword>
<dbReference type="Gene3D" id="1.10.45.10">
    <property type="entry name" value="Vanillyl-alcohol Oxidase, Chain A, domain 4"/>
    <property type="match status" value="1"/>
</dbReference>
<keyword evidence="6" id="KW-1185">Reference proteome</keyword>
<dbReference type="InterPro" id="IPR016169">
    <property type="entry name" value="FAD-bd_PCMH_sub2"/>
</dbReference>
<dbReference type="Pfam" id="PF02913">
    <property type="entry name" value="FAD-oxidase_C"/>
    <property type="match status" value="1"/>
</dbReference>
<dbReference type="Gene3D" id="3.30.70.2190">
    <property type="match status" value="1"/>
</dbReference>
<evidence type="ECO:0000259" key="4">
    <source>
        <dbReference type="PROSITE" id="PS51387"/>
    </source>
</evidence>
<dbReference type="SUPFAM" id="SSF55103">
    <property type="entry name" value="FAD-linked oxidases, C-terminal domain"/>
    <property type="match status" value="1"/>
</dbReference>
<dbReference type="InterPro" id="IPR016167">
    <property type="entry name" value="FAD-bd_PCMH_sub1"/>
</dbReference>
<dbReference type="Gene3D" id="3.30.70.2740">
    <property type="match status" value="1"/>
</dbReference>
<dbReference type="InterPro" id="IPR036318">
    <property type="entry name" value="FAD-bd_PCMH-like_sf"/>
</dbReference>
<reference evidence="6" key="1">
    <citation type="journal article" date="2019" name="Int. J. Syst. Evol. Microbiol.">
        <title>The Global Catalogue of Microorganisms (GCM) 10K type strain sequencing project: providing services to taxonomists for standard genome sequencing and annotation.</title>
        <authorList>
            <consortium name="The Broad Institute Genomics Platform"/>
            <consortium name="The Broad Institute Genome Sequencing Center for Infectious Disease"/>
            <person name="Wu L."/>
            <person name="Ma J."/>
        </authorList>
    </citation>
    <scope>NUCLEOTIDE SEQUENCE [LARGE SCALE GENOMIC DNA]</scope>
    <source>
        <strain evidence="6">KCTC 52094</strain>
    </source>
</reference>
<dbReference type="InterPro" id="IPR006094">
    <property type="entry name" value="Oxid_FAD_bind_N"/>
</dbReference>
<sequence>MHDTVPQPSRIAVRRNLMAEPGRFEREVLEPVRAIVGERGLITDRGAMQPMMVAWRDNWEGRVPLVVMPASTEELAAVVTLCARTGTPVVPQGGNTGLTGASQPHGDNSEILISTRRMNRIRAIDLDNDTVTVDAGVVLQTIQETARAHGRLFPLSLGAEGSCQIGGNLSTNAGGVQALRYGTARALVAGLEVVLPDGRVWDGLRGLRKDNAGYDLKQLFIGAEGTLGIITAATLKLLPLPTASATAFLATPSPATAVAWLRRAKSLLGESITTMELMERRCVDIAMRHNGAIRDPLADRHDWYLMVEIADQGDQAALETRLLVAFEAGLENAELVDGTIAASAEQAAGIRRIREGAPEGQRLEGASYKHDVSVPVSQVPRFIAQADAALASRFPGIRSFAFGHLGDGNIHYNPIQAEGGDKDLWQSYLPEVNLVVHDIVAQLGGSITAEHGIGRLRIDEVPRYKSAVEMDMMRRLKQCFDPQNLMNPGKVLPDTGHGLAAPQPVP</sequence>
<comment type="caution">
    <text evidence="5">The sequence shown here is derived from an EMBL/GenBank/DDBJ whole genome shotgun (WGS) entry which is preliminary data.</text>
</comment>
<evidence type="ECO:0000256" key="1">
    <source>
        <dbReference type="ARBA" id="ARBA00008000"/>
    </source>
</evidence>
<dbReference type="InterPro" id="IPR016171">
    <property type="entry name" value="Vanillyl_alc_oxidase_C-sub2"/>
</dbReference>
<dbReference type="Pfam" id="PF01565">
    <property type="entry name" value="FAD_binding_4"/>
    <property type="match status" value="1"/>
</dbReference>
<dbReference type="Gene3D" id="3.30.43.10">
    <property type="entry name" value="Uridine Diphospho-n-acetylenolpyruvylglucosamine Reductase, domain 2"/>
    <property type="match status" value="1"/>
</dbReference>
<organism evidence="5 6">
    <name type="scientific">Teichococcus globiformis</name>
    <dbReference type="NCBI Taxonomy" id="2307229"/>
    <lineage>
        <taxon>Bacteria</taxon>
        <taxon>Pseudomonadati</taxon>
        <taxon>Pseudomonadota</taxon>
        <taxon>Alphaproteobacteria</taxon>
        <taxon>Acetobacterales</taxon>
        <taxon>Roseomonadaceae</taxon>
        <taxon>Roseomonas</taxon>
    </lineage>
</organism>
<dbReference type="PROSITE" id="PS51387">
    <property type="entry name" value="FAD_PCMH"/>
    <property type="match status" value="1"/>
</dbReference>